<evidence type="ECO:0000313" key="3">
    <source>
        <dbReference type="Proteomes" id="UP000704712"/>
    </source>
</evidence>
<dbReference type="InterPro" id="IPR035901">
    <property type="entry name" value="GIY-YIG_endonuc_sf"/>
</dbReference>
<dbReference type="SMART" id="SM00465">
    <property type="entry name" value="GIYc"/>
    <property type="match status" value="1"/>
</dbReference>
<protein>
    <submittedName>
        <fullName evidence="2">GIY-YIG catalytic domain</fullName>
    </submittedName>
</protein>
<accession>A0A8S9U457</accession>
<dbReference type="SUPFAM" id="SSF82771">
    <property type="entry name" value="GIY-YIG endonuclease"/>
    <property type="match status" value="1"/>
</dbReference>
<organism evidence="2 3">
    <name type="scientific">Phytophthora infestans</name>
    <name type="common">Potato late blight agent</name>
    <name type="synonym">Botrytis infestans</name>
    <dbReference type="NCBI Taxonomy" id="4787"/>
    <lineage>
        <taxon>Eukaryota</taxon>
        <taxon>Sar</taxon>
        <taxon>Stramenopiles</taxon>
        <taxon>Oomycota</taxon>
        <taxon>Peronosporomycetes</taxon>
        <taxon>Peronosporales</taxon>
        <taxon>Peronosporaceae</taxon>
        <taxon>Phytophthora</taxon>
    </lineage>
</organism>
<evidence type="ECO:0000259" key="1">
    <source>
        <dbReference type="SMART" id="SM00465"/>
    </source>
</evidence>
<feature type="non-terminal residue" evidence="2">
    <location>
        <position position="1"/>
    </location>
</feature>
<sequence>AKMDTLRVNFGKYRGKQIAEIWEVDQQYAKWLYPQEILIGEYPAIKKFLDEKLRGSDLSFVMTWGKYKGKTIKWIYDKDKGYIAWLIKNEFINVLEYNTYRMMIGQVYKIVCSKSNDVYIGSTINELRVRWQQHKNDYNKHLNGNRRTLSIHPLFDKYGVDSFKIMLVEKYEVVDRKHLSSKEQLWINKLRCVNSASSFNPMRCGNDAGMTVMCECGGRYVHSKKKRHERSKRHQ</sequence>
<evidence type="ECO:0000313" key="2">
    <source>
        <dbReference type="EMBL" id="KAF4134157.1"/>
    </source>
</evidence>
<dbReference type="InterPro" id="IPR000305">
    <property type="entry name" value="GIY-YIG_endonuc"/>
</dbReference>
<dbReference type="EMBL" id="JAACNO010002332">
    <property type="protein sequence ID" value="KAF4134157.1"/>
    <property type="molecule type" value="Genomic_DNA"/>
</dbReference>
<reference evidence="2" key="1">
    <citation type="submission" date="2020-03" db="EMBL/GenBank/DDBJ databases">
        <title>Hybrid Assembly of Korean Phytophthora infestans isolates.</title>
        <authorList>
            <person name="Prokchorchik M."/>
            <person name="Lee Y."/>
            <person name="Seo J."/>
            <person name="Cho J.-H."/>
            <person name="Park Y.-E."/>
            <person name="Jang D.-C."/>
            <person name="Im J.-S."/>
            <person name="Choi J.-G."/>
            <person name="Park H.-J."/>
            <person name="Lee G.-B."/>
            <person name="Lee Y.-G."/>
            <person name="Hong S.-Y."/>
            <person name="Cho K."/>
            <person name="Sohn K.H."/>
        </authorList>
    </citation>
    <scope>NUCLEOTIDE SEQUENCE</scope>
    <source>
        <strain evidence="2">KR_2_A2</strain>
    </source>
</reference>
<comment type="caution">
    <text evidence="2">The sequence shown here is derived from an EMBL/GenBank/DDBJ whole genome shotgun (WGS) entry which is preliminary data.</text>
</comment>
<dbReference type="Proteomes" id="UP000704712">
    <property type="component" value="Unassembled WGS sequence"/>
</dbReference>
<dbReference type="Pfam" id="PF20600">
    <property type="entry name" value="ExoX-like_C"/>
    <property type="match status" value="2"/>
</dbReference>
<dbReference type="InterPro" id="IPR046768">
    <property type="entry name" value="ExoX-like_C"/>
</dbReference>
<proteinExistence type="predicted"/>
<dbReference type="Pfam" id="PF01541">
    <property type="entry name" value="GIY-YIG"/>
    <property type="match status" value="1"/>
</dbReference>
<dbReference type="AlphaFoldDB" id="A0A8S9U457"/>
<feature type="non-terminal residue" evidence="2">
    <location>
        <position position="235"/>
    </location>
</feature>
<dbReference type="Gene3D" id="3.40.1440.10">
    <property type="entry name" value="GIY-YIG endonuclease"/>
    <property type="match status" value="1"/>
</dbReference>
<feature type="domain" description="GIY-YIG" evidence="1">
    <location>
        <begin position="104"/>
        <end position="199"/>
    </location>
</feature>
<name>A0A8S9U457_PHYIN</name>
<gene>
    <name evidence="2" type="ORF">GN958_ATG16632</name>
</gene>